<protein>
    <submittedName>
        <fullName evidence="2">Uncharacterized protein</fullName>
    </submittedName>
</protein>
<dbReference type="EMBL" id="KN833687">
    <property type="protein sequence ID" value="KIK30091.1"/>
    <property type="molecule type" value="Genomic_DNA"/>
</dbReference>
<dbReference type="Proteomes" id="UP000054018">
    <property type="component" value="Unassembled WGS sequence"/>
</dbReference>
<evidence type="ECO:0000313" key="3">
    <source>
        <dbReference type="Proteomes" id="UP000054018"/>
    </source>
</evidence>
<name>A0A0C9ZL44_9AGAM</name>
<accession>A0A0C9ZL44</accession>
<evidence type="ECO:0000256" key="1">
    <source>
        <dbReference type="SAM" id="MobiDB-lite"/>
    </source>
</evidence>
<dbReference type="HOGENOM" id="CLU_2016156_0_0_1"/>
<proteinExistence type="predicted"/>
<feature type="region of interest" description="Disordered" evidence="1">
    <location>
        <begin position="64"/>
        <end position="95"/>
    </location>
</feature>
<reference evidence="3" key="2">
    <citation type="submission" date="2015-01" db="EMBL/GenBank/DDBJ databases">
        <title>Evolutionary Origins and Diversification of the Mycorrhizal Mutualists.</title>
        <authorList>
            <consortium name="DOE Joint Genome Institute"/>
            <consortium name="Mycorrhizal Genomics Consortium"/>
            <person name="Kohler A."/>
            <person name="Kuo A."/>
            <person name="Nagy L.G."/>
            <person name="Floudas D."/>
            <person name="Copeland A."/>
            <person name="Barry K.W."/>
            <person name="Cichocki N."/>
            <person name="Veneault-Fourrey C."/>
            <person name="LaButti K."/>
            <person name="Lindquist E.A."/>
            <person name="Lipzen A."/>
            <person name="Lundell T."/>
            <person name="Morin E."/>
            <person name="Murat C."/>
            <person name="Riley R."/>
            <person name="Ohm R."/>
            <person name="Sun H."/>
            <person name="Tunlid A."/>
            <person name="Henrissat B."/>
            <person name="Grigoriev I.V."/>
            <person name="Hibbett D.S."/>
            <person name="Martin F."/>
        </authorList>
    </citation>
    <scope>NUCLEOTIDE SEQUENCE [LARGE SCALE GENOMIC DNA]</scope>
    <source>
        <strain evidence="3">441</strain>
    </source>
</reference>
<sequence length="123" mass="14104">MVRGQQRVNQSIDSNGNVSIPSRIACSGKSWREVARVYICQERRRKCEKDRVILTVDQHPSRGIHQCSSEGRGCRNHSGRPGNETLDRDSNRSFSGHGWHRFEAICEVNGDIDLTEEEERPHF</sequence>
<reference evidence="2 3" key="1">
    <citation type="submission" date="2014-04" db="EMBL/GenBank/DDBJ databases">
        <authorList>
            <consortium name="DOE Joint Genome Institute"/>
            <person name="Kuo A."/>
            <person name="Kohler A."/>
            <person name="Costa M.D."/>
            <person name="Nagy L.G."/>
            <person name="Floudas D."/>
            <person name="Copeland A."/>
            <person name="Barry K.W."/>
            <person name="Cichocki N."/>
            <person name="Veneault-Fourrey C."/>
            <person name="LaButti K."/>
            <person name="Lindquist E.A."/>
            <person name="Lipzen A."/>
            <person name="Lundell T."/>
            <person name="Morin E."/>
            <person name="Murat C."/>
            <person name="Sun H."/>
            <person name="Tunlid A."/>
            <person name="Henrissat B."/>
            <person name="Grigoriev I.V."/>
            <person name="Hibbett D.S."/>
            <person name="Martin F."/>
            <person name="Nordberg H.P."/>
            <person name="Cantor M.N."/>
            <person name="Hua S.X."/>
        </authorList>
    </citation>
    <scope>NUCLEOTIDE SEQUENCE [LARGE SCALE GENOMIC DNA]</scope>
    <source>
        <strain evidence="2 3">441</strain>
    </source>
</reference>
<evidence type="ECO:0000313" key="2">
    <source>
        <dbReference type="EMBL" id="KIK30091.1"/>
    </source>
</evidence>
<keyword evidence="3" id="KW-1185">Reference proteome</keyword>
<gene>
    <name evidence="2" type="ORF">PISMIDRAFT_671125</name>
</gene>
<dbReference type="AlphaFoldDB" id="A0A0C9ZL44"/>
<organism evidence="2 3">
    <name type="scientific">Pisolithus microcarpus 441</name>
    <dbReference type="NCBI Taxonomy" id="765257"/>
    <lineage>
        <taxon>Eukaryota</taxon>
        <taxon>Fungi</taxon>
        <taxon>Dikarya</taxon>
        <taxon>Basidiomycota</taxon>
        <taxon>Agaricomycotina</taxon>
        <taxon>Agaricomycetes</taxon>
        <taxon>Agaricomycetidae</taxon>
        <taxon>Boletales</taxon>
        <taxon>Sclerodermatineae</taxon>
        <taxon>Pisolithaceae</taxon>
        <taxon>Pisolithus</taxon>
    </lineage>
</organism>